<keyword evidence="1" id="KW-1133">Transmembrane helix</keyword>
<dbReference type="EMBL" id="JBCAUS010000002">
    <property type="protein sequence ID" value="MEL4304421.1"/>
    <property type="molecule type" value="Genomic_DNA"/>
</dbReference>
<accession>A0ABU9KQU9</accession>
<dbReference type="Pfam" id="PF09946">
    <property type="entry name" value="DUF2178"/>
    <property type="match status" value="1"/>
</dbReference>
<feature type="transmembrane region" description="Helical" evidence="1">
    <location>
        <begin position="35"/>
        <end position="54"/>
    </location>
</feature>
<gene>
    <name evidence="2" type="ORF">WOA13_01030</name>
</gene>
<proteinExistence type="predicted"/>
<keyword evidence="3" id="KW-1185">Reference proteome</keyword>
<protein>
    <submittedName>
        <fullName evidence="2">DUF2178 domain-containing protein</fullName>
    </submittedName>
</protein>
<evidence type="ECO:0000313" key="2">
    <source>
        <dbReference type="EMBL" id="MEL4304421.1"/>
    </source>
</evidence>
<dbReference type="InterPro" id="IPR019235">
    <property type="entry name" value="DUF2178_TM"/>
</dbReference>
<feature type="transmembrane region" description="Helical" evidence="1">
    <location>
        <begin position="12"/>
        <end position="29"/>
    </location>
</feature>
<feature type="transmembrane region" description="Helical" evidence="1">
    <location>
        <begin position="74"/>
        <end position="96"/>
    </location>
</feature>
<evidence type="ECO:0000313" key="3">
    <source>
        <dbReference type="Proteomes" id="UP001396646"/>
    </source>
</evidence>
<feature type="transmembrane region" description="Helical" evidence="1">
    <location>
        <begin position="102"/>
        <end position="129"/>
    </location>
</feature>
<keyword evidence="1" id="KW-0812">Transmembrane</keyword>
<sequence>MIEQIYEKTYKRYILAGLIIISIGINLAIQQKNTTIAALTIIAAIVWMVLLVSYRKKHDLVGKDERLKRISQMASSTTFAIFVFGFLFIGLLNVFYPLEKTITAHGLASILSGIGLAMLFCNAVFYMYYKRRY</sequence>
<evidence type="ECO:0000256" key="1">
    <source>
        <dbReference type="SAM" id="Phobius"/>
    </source>
</evidence>
<reference evidence="2 3" key="1">
    <citation type="submission" date="2024-04" db="EMBL/GenBank/DDBJ databases">
        <title>Methanococcoides sp. LMO-2.</title>
        <authorList>
            <person name="Liang L."/>
        </authorList>
    </citation>
    <scope>NUCLEOTIDE SEQUENCE [LARGE SCALE GENOMIC DNA]</scope>
    <source>
        <strain evidence="2 3">LMO-2</strain>
    </source>
</reference>
<name>A0ABU9KQU9_9EURY</name>
<organism evidence="2 3">
    <name type="scientific">Methanococcoides cohabitans</name>
    <dbReference type="NCBI Taxonomy" id="3136559"/>
    <lineage>
        <taxon>Archaea</taxon>
        <taxon>Methanobacteriati</taxon>
        <taxon>Methanobacteriota</taxon>
        <taxon>Stenosarchaea group</taxon>
        <taxon>Methanomicrobia</taxon>
        <taxon>Methanosarcinales</taxon>
        <taxon>Methanosarcinaceae</taxon>
        <taxon>Methanococcoides</taxon>
    </lineage>
</organism>
<dbReference type="RefSeq" id="WP_342126145.1">
    <property type="nucleotide sequence ID" value="NZ_JBCAUS010000002.1"/>
</dbReference>
<dbReference type="Proteomes" id="UP001396646">
    <property type="component" value="Unassembled WGS sequence"/>
</dbReference>
<comment type="caution">
    <text evidence="2">The sequence shown here is derived from an EMBL/GenBank/DDBJ whole genome shotgun (WGS) entry which is preliminary data.</text>
</comment>
<keyword evidence="1" id="KW-0472">Membrane</keyword>